<comment type="caution">
    <text evidence="1">The sequence shown here is derived from an EMBL/GenBank/DDBJ whole genome shotgun (WGS) entry which is preliminary data.</text>
</comment>
<dbReference type="AlphaFoldDB" id="A0A161RY08"/>
<dbReference type="RefSeq" id="WP_038985776.1">
    <property type="nucleotide sequence ID" value="NZ_JACAJU010000044.1"/>
</dbReference>
<keyword evidence="2" id="KW-1185">Reference proteome</keyword>
<evidence type="ECO:0000313" key="1">
    <source>
        <dbReference type="EMBL" id="KZE76499.1"/>
    </source>
</evidence>
<sequence length="283" mass="32240">MRKHILVSILFFTSVVSIFGQEVLDKSLLWEITGNGLHKPSYIVGTIHIMCKDDFVLTPKVQRIIDRVDNLTLEVNFTDPKEIVEIQKSMNNQVSLTRDLDEANRKELVELLINEYGLSNSEVDSISSLGLMNLMTNKELQCEVVSYDVELIMLGMKKGKNFGGLEHGKEQLELFNKAFSVKEIVRQLKLKDESTDNLTSIIEAFKNEDMNKLYELGTDPQFMPMEVKSIMLDNRNKMWVEKMGRIMLIESTLFAVGSAHLGGEVGVIELLRKKGYDVTPVYE</sequence>
<evidence type="ECO:0000313" key="2">
    <source>
        <dbReference type="Proteomes" id="UP000076630"/>
    </source>
</evidence>
<dbReference type="PANTHER" id="PTHR40590">
    <property type="entry name" value="CYTOPLASMIC PROTEIN-RELATED"/>
    <property type="match status" value="1"/>
</dbReference>
<protein>
    <recommendedName>
        <fullName evidence="3">TraB/GumN family protein</fullName>
    </recommendedName>
</protein>
<dbReference type="PANTHER" id="PTHR40590:SF1">
    <property type="entry name" value="CYTOPLASMIC PROTEIN"/>
    <property type="match status" value="1"/>
</dbReference>
<dbReference type="EMBL" id="LQNU01000076">
    <property type="protein sequence ID" value="KZE76499.1"/>
    <property type="molecule type" value="Genomic_DNA"/>
</dbReference>
<dbReference type="Pfam" id="PF01963">
    <property type="entry name" value="TraB_PrgY_gumN"/>
    <property type="match status" value="1"/>
</dbReference>
<dbReference type="CDD" id="cd14789">
    <property type="entry name" value="Tiki"/>
    <property type="match status" value="1"/>
</dbReference>
<reference evidence="1 2" key="1">
    <citation type="submission" date="2016-01" db="EMBL/GenBank/DDBJ databases">
        <title>Whole genome sequencing of Myroides marinus L41.</title>
        <authorList>
            <person name="Hong K.W."/>
        </authorList>
    </citation>
    <scope>NUCLEOTIDE SEQUENCE [LARGE SCALE GENOMIC DNA]</scope>
    <source>
        <strain evidence="1 2">L41</strain>
    </source>
</reference>
<organism evidence="1 2">
    <name type="scientific">Myroides marinus</name>
    <dbReference type="NCBI Taxonomy" id="703342"/>
    <lineage>
        <taxon>Bacteria</taxon>
        <taxon>Pseudomonadati</taxon>
        <taxon>Bacteroidota</taxon>
        <taxon>Flavobacteriia</taxon>
        <taxon>Flavobacteriales</taxon>
        <taxon>Flavobacteriaceae</taxon>
        <taxon>Myroides</taxon>
    </lineage>
</organism>
<proteinExistence type="predicted"/>
<dbReference type="InterPro" id="IPR002816">
    <property type="entry name" value="TraB/PrgY/GumN_fam"/>
</dbReference>
<evidence type="ECO:0008006" key="3">
    <source>
        <dbReference type="Google" id="ProtNLM"/>
    </source>
</evidence>
<gene>
    <name evidence="1" type="ORF">AV926_15245</name>
</gene>
<name>A0A161RY08_9FLAO</name>
<dbReference type="InterPro" id="IPR047111">
    <property type="entry name" value="YbaP-like"/>
</dbReference>
<accession>A0A161RY08</accession>
<dbReference type="OrthoDB" id="9798714at2"/>
<dbReference type="Proteomes" id="UP000076630">
    <property type="component" value="Unassembled WGS sequence"/>
</dbReference>